<name>A0A2Z6M3T2_TRISU</name>
<evidence type="ECO:0000256" key="1">
    <source>
        <dbReference type="SAM" id="MobiDB-lite"/>
    </source>
</evidence>
<feature type="region of interest" description="Disordered" evidence="1">
    <location>
        <begin position="1"/>
        <end position="26"/>
    </location>
</feature>
<dbReference type="AlphaFoldDB" id="A0A2Z6M3T2"/>
<keyword evidence="3" id="KW-1185">Reference proteome</keyword>
<sequence length="339" mass="36164">MVSSNSEAEGRHVHDDGDLFSDGKTDSDISDSYQMLLGTEGDRGKKSMVVVGSEESICGGVGRGKAAADPILLRLVVVEAKGGSEFPFLLERDEDLDVRGLPKEVEPNICVVSKGDSDVLGKQERVLEVRIDQVDGSVGMLDCGPFECGPIESHENPFEVLGDQGEVGLAHDPTGVCVEQFVSTQCCVPGGHLICDVAGEIIRENGGVVLSDVSSSSQGVTKEIGNKYKKKKNSRNSKSDFRPLIPTIGTPLSRKIAMKAARRRQQDGCSTKAGSSKRALISYDMEDVSPEIDLHVELPIQRSGIDLLVDNSGVFVPDSISVSEGGSIDKEGEASGFHF</sequence>
<feature type="compositionally biased region" description="Basic and acidic residues" evidence="1">
    <location>
        <begin position="8"/>
        <end position="26"/>
    </location>
</feature>
<evidence type="ECO:0000313" key="2">
    <source>
        <dbReference type="EMBL" id="GAU26516.1"/>
    </source>
</evidence>
<organism evidence="2 3">
    <name type="scientific">Trifolium subterraneum</name>
    <name type="common">Subterranean clover</name>
    <dbReference type="NCBI Taxonomy" id="3900"/>
    <lineage>
        <taxon>Eukaryota</taxon>
        <taxon>Viridiplantae</taxon>
        <taxon>Streptophyta</taxon>
        <taxon>Embryophyta</taxon>
        <taxon>Tracheophyta</taxon>
        <taxon>Spermatophyta</taxon>
        <taxon>Magnoliopsida</taxon>
        <taxon>eudicotyledons</taxon>
        <taxon>Gunneridae</taxon>
        <taxon>Pentapetalae</taxon>
        <taxon>rosids</taxon>
        <taxon>fabids</taxon>
        <taxon>Fabales</taxon>
        <taxon>Fabaceae</taxon>
        <taxon>Papilionoideae</taxon>
        <taxon>50 kb inversion clade</taxon>
        <taxon>NPAAA clade</taxon>
        <taxon>Hologalegina</taxon>
        <taxon>IRL clade</taxon>
        <taxon>Trifolieae</taxon>
        <taxon>Trifolium</taxon>
    </lineage>
</organism>
<accession>A0A2Z6M3T2</accession>
<evidence type="ECO:0000313" key="3">
    <source>
        <dbReference type="Proteomes" id="UP000242715"/>
    </source>
</evidence>
<proteinExistence type="predicted"/>
<dbReference type="Proteomes" id="UP000242715">
    <property type="component" value="Unassembled WGS sequence"/>
</dbReference>
<gene>
    <name evidence="2" type="ORF">TSUD_361490</name>
</gene>
<reference evidence="3" key="1">
    <citation type="journal article" date="2017" name="Front. Plant Sci.">
        <title>Climate Clever Clovers: New Paradigm to Reduce the Environmental Footprint of Ruminants by Breeding Low Methanogenic Forages Utilizing Haplotype Variation.</title>
        <authorList>
            <person name="Kaur P."/>
            <person name="Appels R."/>
            <person name="Bayer P.E."/>
            <person name="Keeble-Gagnere G."/>
            <person name="Wang J."/>
            <person name="Hirakawa H."/>
            <person name="Shirasawa K."/>
            <person name="Vercoe P."/>
            <person name="Stefanova K."/>
            <person name="Durmic Z."/>
            <person name="Nichols P."/>
            <person name="Revell C."/>
            <person name="Isobe S.N."/>
            <person name="Edwards D."/>
            <person name="Erskine W."/>
        </authorList>
    </citation>
    <scope>NUCLEOTIDE SEQUENCE [LARGE SCALE GENOMIC DNA]</scope>
    <source>
        <strain evidence="3">cv. Daliak</strain>
    </source>
</reference>
<protein>
    <submittedName>
        <fullName evidence="2">Uncharacterized protein</fullName>
    </submittedName>
</protein>
<dbReference type="EMBL" id="DF973337">
    <property type="protein sequence ID" value="GAU26516.1"/>
    <property type="molecule type" value="Genomic_DNA"/>
</dbReference>